<name>A0ACC1QYR8_9HYPO</name>
<dbReference type="EMBL" id="JANAKD010000323">
    <property type="protein sequence ID" value="KAJ3495010.1"/>
    <property type="molecule type" value="Genomic_DNA"/>
</dbReference>
<gene>
    <name evidence="1" type="ORF">NLG97_g3703</name>
</gene>
<proteinExistence type="predicted"/>
<evidence type="ECO:0000313" key="2">
    <source>
        <dbReference type="Proteomes" id="UP001148737"/>
    </source>
</evidence>
<comment type="caution">
    <text evidence="1">The sequence shown here is derived from an EMBL/GenBank/DDBJ whole genome shotgun (WGS) entry which is preliminary data.</text>
</comment>
<dbReference type="Proteomes" id="UP001148737">
    <property type="component" value="Unassembled WGS sequence"/>
</dbReference>
<organism evidence="1 2">
    <name type="scientific">Lecanicillium saksenae</name>
    <dbReference type="NCBI Taxonomy" id="468837"/>
    <lineage>
        <taxon>Eukaryota</taxon>
        <taxon>Fungi</taxon>
        <taxon>Dikarya</taxon>
        <taxon>Ascomycota</taxon>
        <taxon>Pezizomycotina</taxon>
        <taxon>Sordariomycetes</taxon>
        <taxon>Hypocreomycetidae</taxon>
        <taxon>Hypocreales</taxon>
        <taxon>Cordycipitaceae</taxon>
        <taxon>Lecanicillium</taxon>
    </lineage>
</organism>
<accession>A0ACC1QYR8</accession>
<reference evidence="1" key="1">
    <citation type="submission" date="2022-07" db="EMBL/GenBank/DDBJ databases">
        <title>Genome Sequence of Lecanicillium saksenae.</title>
        <authorList>
            <person name="Buettner E."/>
        </authorList>
    </citation>
    <scope>NUCLEOTIDE SEQUENCE</scope>
    <source>
        <strain evidence="1">VT-O1</strain>
    </source>
</reference>
<sequence>MRSSILSVTALPLAASATGLIDQLLGGSVDKLIPGGADKILNNGAGKIVGGSVEKVIDGVIGTIDKATHKATQKVFESTKFDLRKDIVQFPLTTNEHARKEHIRRQLETGLENRKTGFFYTIDIEIGTPAQKVAVNLDTGSSELWVNPNCDRASDPAYCKSFGAMGVSSTWVDTNETSHLKYGRGSADIKYGYDYVTIGTSKLNQQIFGVAQDSEFATTGIMGVGPNLHTWNSPYPYVLDNLYTQNFIKSRAFSLDLRHVENSRGAIVFGGIDTKKFKGPLVKKNIVPAAESPDQMTRYWGTCDSISINKEDGTTADILSKPQAFLFDSGFTVSALPTAAFNELLKAFPSAKEQGNTGQYTVDCSTASAKGSLDFKFGEATINVPYSDFIWQQPEYNACVLGAVADDKTPVLGDTFLRSAYVVFDWDNRALHFAASDDCG</sequence>
<protein>
    <submittedName>
        <fullName evidence="1">Uncharacterized protein</fullName>
    </submittedName>
</protein>
<evidence type="ECO:0000313" key="1">
    <source>
        <dbReference type="EMBL" id="KAJ3495010.1"/>
    </source>
</evidence>
<keyword evidence="2" id="KW-1185">Reference proteome</keyword>